<dbReference type="Pfam" id="PF13671">
    <property type="entry name" value="AAA_33"/>
    <property type="match status" value="1"/>
</dbReference>
<dbReference type="Gene3D" id="3.40.50.300">
    <property type="entry name" value="P-loop containing nucleotide triphosphate hydrolases"/>
    <property type="match status" value="1"/>
</dbReference>
<reference evidence="2 3" key="1">
    <citation type="submission" date="2020-02" db="EMBL/GenBank/DDBJ databases">
        <authorList>
            <person name="Brisse S."/>
        </authorList>
    </citation>
    <scope>NUCLEOTIDE SEQUENCE [LARGE SCALE GENOMIC DNA]</scope>
    <source>
        <strain evidence="2">CIP107547</strain>
    </source>
</reference>
<dbReference type="AlphaFoldDB" id="A0A811G2N0"/>
<dbReference type="InterPro" id="IPR027417">
    <property type="entry name" value="P-loop_NTPase"/>
</dbReference>
<gene>
    <name evidence="2" type="ORF">CIP107547_00909</name>
</gene>
<name>A0A811G2N0_CORDP</name>
<dbReference type="Proteomes" id="UP000480222">
    <property type="component" value="Unassembled WGS sequence"/>
</dbReference>
<protein>
    <submittedName>
        <fullName evidence="2">Uncharacterized protein</fullName>
    </submittedName>
</protein>
<evidence type="ECO:0000313" key="3">
    <source>
        <dbReference type="Proteomes" id="UP000480222"/>
    </source>
</evidence>
<evidence type="ECO:0000313" key="2">
    <source>
        <dbReference type="EMBL" id="CAB0594227.1"/>
    </source>
</evidence>
<comment type="caution">
    <text evidence="2">The sequence shown here is derived from an EMBL/GenBank/DDBJ whole genome shotgun (WGS) entry which is preliminary data.</text>
</comment>
<sequence>MLYVITGPPAAGKTTYVETHARQGDIRIDFDHIANLISGSPADNHTHTDVVRQVARKVRHAMIREAMNRAHETDVWIIDTKPKPQRLREYQKHGAKIITLDPGIHEIRQRCIKERPPELLQVAENWYTTDEPQTTTQRGYGWRHQKARRALLAQHKDGDPCWWCGKPMWKDKNKNHDGLPLAADHDQAAGAKNHQRATRLLHGSCNSQAKDHANDHQRPALQKQKATPAPPASTSFGWA</sequence>
<dbReference type="RefSeq" id="WP_088263253.1">
    <property type="nucleotide sequence ID" value="NZ_CP040521.1"/>
</dbReference>
<feature type="compositionally biased region" description="Basic and acidic residues" evidence="1">
    <location>
        <begin position="209"/>
        <end position="218"/>
    </location>
</feature>
<feature type="region of interest" description="Disordered" evidence="1">
    <location>
        <begin position="207"/>
        <end position="239"/>
    </location>
</feature>
<evidence type="ECO:0000256" key="1">
    <source>
        <dbReference type="SAM" id="MobiDB-lite"/>
    </source>
</evidence>
<organism evidence="2 3">
    <name type="scientific">Corynebacterium diphtheriae</name>
    <dbReference type="NCBI Taxonomy" id="1717"/>
    <lineage>
        <taxon>Bacteria</taxon>
        <taxon>Bacillati</taxon>
        <taxon>Actinomycetota</taxon>
        <taxon>Actinomycetes</taxon>
        <taxon>Mycobacteriales</taxon>
        <taxon>Corynebacteriaceae</taxon>
        <taxon>Corynebacterium</taxon>
    </lineage>
</organism>
<proteinExistence type="predicted"/>
<dbReference type="SUPFAM" id="SSF52540">
    <property type="entry name" value="P-loop containing nucleoside triphosphate hydrolases"/>
    <property type="match status" value="1"/>
</dbReference>
<dbReference type="EMBL" id="CADDAV010000010">
    <property type="protein sequence ID" value="CAB0594227.1"/>
    <property type="molecule type" value="Genomic_DNA"/>
</dbReference>
<accession>A0A811G2N0</accession>